<accession>A0A4V1RHW3</accession>
<dbReference type="RefSeq" id="WP_129222173.1">
    <property type="nucleotide sequence ID" value="NZ_QYBC01000040.1"/>
</dbReference>
<reference evidence="1 2" key="1">
    <citation type="submission" date="2018-09" db="EMBL/GenBank/DDBJ databases">
        <authorList>
            <person name="Grouzdev D.S."/>
            <person name="Krutkina M.S."/>
        </authorList>
    </citation>
    <scope>NUCLEOTIDE SEQUENCE [LARGE SCALE GENOMIC DNA]</scope>
    <source>
        <strain evidence="1 2">RmlP001</strain>
    </source>
</reference>
<evidence type="ECO:0000313" key="1">
    <source>
        <dbReference type="EMBL" id="RYB01447.1"/>
    </source>
</evidence>
<reference evidence="1 2" key="2">
    <citation type="submission" date="2019-02" db="EMBL/GenBank/DDBJ databases">
        <title>'Lichenibacterium ramalinii' gen. nov. sp. nov., 'Lichenibacterium minor' gen. nov. sp. nov.</title>
        <authorList>
            <person name="Pankratov T."/>
        </authorList>
    </citation>
    <scope>NUCLEOTIDE SEQUENCE [LARGE SCALE GENOMIC DNA]</scope>
    <source>
        <strain evidence="1 2">RmlP001</strain>
    </source>
</reference>
<dbReference type="AlphaFoldDB" id="A0A4V1RHW3"/>
<proteinExistence type="predicted"/>
<comment type="caution">
    <text evidence="1">The sequence shown here is derived from an EMBL/GenBank/DDBJ whole genome shotgun (WGS) entry which is preliminary data.</text>
</comment>
<keyword evidence="2" id="KW-1185">Reference proteome</keyword>
<sequence>MDDQTALLHGLLSAVVDLAELPHPHPGPVGRVMLAASVAGRGCSDGAIARTASMPVTDVREVIPSMLDRCGHTPALLTAKVTRTPLGTTYTGIRLTGEATRRLQKLRDYLIRV</sequence>
<dbReference type="EMBL" id="QYBC01000040">
    <property type="protein sequence ID" value="RYB01447.1"/>
    <property type="molecule type" value="Genomic_DNA"/>
</dbReference>
<dbReference type="Proteomes" id="UP000289411">
    <property type="component" value="Unassembled WGS sequence"/>
</dbReference>
<organism evidence="1 2">
    <name type="scientific">Lichenibacterium ramalinae</name>
    <dbReference type="NCBI Taxonomy" id="2316527"/>
    <lineage>
        <taxon>Bacteria</taxon>
        <taxon>Pseudomonadati</taxon>
        <taxon>Pseudomonadota</taxon>
        <taxon>Alphaproteobacteria</taxon>
        <taxon>Hyphomicrobiales</taxon>
        <taxon>Lichenihabitantaceae</taxon>
        <taxon>Lichenibacterium</taxon>
    </lineage>
</organism>
<evidence type="ECO:0000313" key="2">
    <source>
        <dbReference type="Proteomes" id="UP000289411"/>
    </source>
</evidence>
<name>A0A4V1RHW3_9HYPH</name>
<protein>
    <submittedName>
        <fullName evidence="1">Uncharacterized protein</fullName>
    </submittedName>
</protein>
<gene>
    <name evidence="1" type="ORF">D3272_26100</name>
</gene>